<proteinExistence type="predicted"/>
<comment type="caution">
    <text evidence="2">The sequence shown here is derived from an EMBL/GenBank/DDBJ whole genome shotgun (WGS) entry which is preliminary data.</text>
</comment>
<name>A0ABV3G414_9NOCA</name>
<gene>
    <name evidence="2" type="ORF">AB0I48_33190</name>
</gene>
<sequence>MTAAEPLALGRRPRSVAELVALVRSGALGPAPETVTVASAFLTTYGTGHAGRAQRYHNEIFSVRIGSVVGSCGSESDLPGERSAVVSDCVGATIAELLDHAVPAVRIAALDAYLMHLHPHPSAAGRPGRTVVVDGASSLAKSRCRAATVIDLLPTRGIRTVLVVGVVNSLLAELRERGMDYIPCDRAGGVTEWDEPVLRSTAEITEPYDAMLVTGMTLVNGSFDHLLEHAGRHGLPLVMFAQSGSAVLPWFLGDDAVTAISAEPYPFFSLDGGPSTHFHYHRSESTCAQ</sequence>
<evidence type="ECO:0000313" key="3">
    <source>
        <dbReference type="Proteomes" id="UP001551695"/>
    </source>
</evidence>
<dbReference type="Gene3D" id="3.40.50.11590">
    <property type="match status" value="1"/>
</dbReference>
<dbReference type="Pfam" id="PF04016">
    <property type="entry name" value="DUF364"/>
    <property type="match status" value="1"/>
</dbReference>
<reference evidence="2 3" key="1">
    <citation type="submission" date="2024-06" db="EMBL/GenBank/DDBJ databases">
        <title>The Natural Products Discovery Center: Release of the First 8490 Sequenced Strains for Exploring Actinobacteria Biosynthetic Diversity.</title>
        <authorList>
            <person name="Kalkreuter E."/>
            <person name="Kautsar S.A."/>
            <person name="Yang D."/>
            <person name="Bader C.D."/>
            <person name="Teijaro C.N."/>
            <person name="Fluegel L."/>
            <person name="Davis C.M."/>
            <person name="Simpson J.R."/>
            <person name="Lauterbach L."/>
            <person name="Steele A.D."/>
            <person name="Gui C."/>
            <person name="Meng S."/>
            <person name="Li G."/>
            <person name="Viehrig K."/>
            <person name="Ye F."/>
            <person name="Su P."/>
            <person name="Kiefer A.F."/>
            <person name="Nichols A."/>
            <person name="Cepeda A.J."/>
            <person name="Yan W."/>
            <person name="Fan B."/>
            <person name="Jiang Y."/>
            <person name="Adhikari A."/>
            <person name="Zheng C.-J."/>
            <person name="Schuster L."/>
            <person name="Cowan T.M."/>
            <person name="Smanski M.J."/>
            <person name="Chevrette M.G."/>
            <person name="De Carvalho L.P.S."/>
            <person name="Shen B."/>
        </authorList>
    </citation>
    <scope>NUCLEOTIDE SEQUENCE [LARGE SCALE GENOMIC DNA]</scope>
    <source>
        <strain evidence="2 3">NPDC050403</strain>
    </source>
</reference>
<organism evidence="2 3">
    <name type="scientific">Nocardia aurea</name>
    <dbReference type="NCBI Taxonomy" id="2144174"/>
    <lineage>
        <taxon>Bacteria</taxon>
        <taxon>Bacillati</taxon>
        <taxon>Actinomycetota</taxon>
        <taxon>Actinomycetes</taxon>
        <taxon>Mycobacteriales</taxon>
        <taxon>Nocardiaceae</taxon>
        <taxon>Nocardia</taxon>
    </lineage>
</organism>
<feature type="domain" description="Putative heavy-metal chelation" evidence="1">
    <location>
        <begin position="149"/>
        <end position="233"/>
    </location>
</feature>
<dbReference type="EMBL" id="JBFAKC010000021">
    <property type="protein sequence ID" value="MEV0712422.1"/>
    <property type="molecule type" value="Genomic_DNA"/>
</dbReference>
<dbReference type="Proteomes" id="UP001551695">
    <property type="component" value="Unassembled WGS sequence"/>
</dbReference>
<dbReference type="InterPro" id="IPR007161">
    <property type="entry name" value="DUF364"/>
</dbReference>
<evidence type="ECO:0000259" key="1">
    <source>
        <dbReference type="Pfam" id="PF04016"/>
    </source>
</evidence>
<keyword evidence="3" id="KW-1185">Reference proteome</keyword>
<dbReference type="SUPFAM" id="SSF159713">
    <property type="entry name" value="Dhaf3308-like"/>
    <property type="match status" value="1"/>
</dbReference>
<evidence type="ECO:0000313" key="2">
    <source>
        <dbReference type="EMBL" id="MEV0712422.1"/>
    </source>
</evidence>
<dbReference type="RefSeq" id="WP_357789456.1">
    <property type="nucleotide sequence ID" value="NZ_JBFAKC010000021.1"/>
</dbReference>
<accession>A0ABV3G414</accession>
<protein>
    <submittedName>
        <fullName evidence="2">DUF364 domain-containing protein</fullName>
    </submittedName>
</protein>